<evidence type="ECO:0000256" key="4">
    <source>
        <dbReference type="ARBA" id="ARBA00022597"/>
    </source>
</evidence>
<keyword evidence="3" id="KW-1003">Cell membrane</keyword>
<feature type="transmembrane region" description="Helical" evidence="9">
    <location>
        <begin position="97"/>
        <end position="119"/>
    </location>
</feature>
<evidence type="ECO:0000256" key="3">
    <source>
        <dbReference type="ARBA" id="ARBA00022475"/>
    </source>
</evidence>
<keyword evidence="6 9" id="KW-0812">Transmembrane</keyword>
<evidence type="ECO:0000256" key="6">
    <source>
        <dbReference type="ARBA" id="ARBA00022692"/>
    </source>
</evidence>
<accession>A0A6N7SC24</accession>
<comment type="subcellular location">
    <subcellularLocation>
        <location evidence="1">Cell membrane</location>
        <topology evidence="1">Multi-pass membrane protein</topology>
    </subcellularLocation>
</comment>
<dbReference type="EMBL" id="WKPI01000055">
    <property type="protein sequence ID" value="MSC35096.1"/>
    <property type="molecule type" value="Genomic_DNA"/>
</dbReference>
<evidence type="ECO:0000256" key="8">
    <source>
        <dbReference type="ARBA" id="ARBA00023136"/>
    </source>
</evidence>
<keyword evidence="8 9" id="KW-0472">Membrane</keyword>
<dbReference type="AlphaFoldDB" id="A0A6N7SC24"/>
<sequence length="261" mass="28174">MLVAQSITVGLIYLVLGFLDDYLAICMCSRPIVVGAVVGFFLGDLSTGVIIGASLELIFMGVVTIGAATPPDALVGTAVSTAFAIMMHAETEVALTLAMPIALLVSMTNPIFLTLRTFWHSTIEKLLNKGNYKGIEKMFYVVAFTIYLPKAIIVSLAIMAGSGIVNQVIEVIPEFITGGMGVASGMIVAVGFAMLLNMMWSKKMCIYYFLGFLMTAYFNLPVLAIAFFGIVLCVILYFEGRLTNGGDHQESAPEEEELFND</sequence>
<feature type="transmembrane region" description="Helical" evidence="9">
    <location>
        <begin position="139"/>
        <end position="169"/>
    </location>
</feature>
<feature type="transmembrane region" description="Helical" evidence="9">
    <location>
        <begin position="208"/>
        <end position="238"/>
    </location>
</feature>
<evidence type="ECO:0000313" key="10">
    <source>
        <dbReference type="EMBL" id="MSA91319.1"/>
    </source>
</evidence>
<keyword evidence="5" id="KW-0598">Phosphotransferase system</keyword>
<dbReference type="GO" id="GO:0005886">
    <property type="term" value="C:plasma membrane"/>
    <property type="evidence" value="ECO:0007669"/>
    <property type="project" value="UniProtKB-SubCell"/>
</dbReference>
<dbReference type="PANTHER" id="PTHR32502">
    <property type="entry name" value="N-ACETYLGALACTOSAMINE PERMEASE II COMPONENT-RELATED"/>
    <property type="match status" value="1"/>
</dbReference>
<evidence type="ECO:0000256" key="2">
    <source>
        <dbReference type="ARBA" id="ARBA00022448"/>
    </source>
</evidence>
<dbReference type="InterPro" id="IPR050303">
    <property type="entry name" value="GatZ_KbaZ_carbometab"/>
</dbReference>
<dbReference type="EMBL" id="WKPJ01000052">
    <property type="protein sequence ID" value="MSA91319.1"/>
    <property type="molecule type" value="Genomic_DNA"/>
</dbReference>
<feature type="transmembrane region" description="Helical" evidence="9">
    <location>
        <begin position="175"/>
        <end position="196"/>
    </location>
</feature>
<keyword evidence="4 10" id="KW-0762">Sugar transport</keyword>
<dbReference type="Proteomes" id="UP000433575">
    <property type="component" value="Unassembled WGS sequence"/>
</dbReference>
<protein>
    <submittedName>
        <fullName evidence="10">PTS sugar transporter subunit IIC</fullName>
    </submittedName>
</protein>
<dbReference type="PANTHER" id="PTHR32502:SF8">
    <property type="entry name" value="N-ACETYLGALACTOSAMINE PERMEASE IIC COMPONENT 1"/>
    <property type="match status" value="1"/>
</dbReference>
<dbReference type="InterPro" id="IPR004700">
    <property type="entry name" value="PTS_IIC_man"/>
</dbReference>
<name>A0A6N7SC24_9FIRM</name>
<evidence type="ECO:0000256" key="9">
    <source>
        <dbReference type="SAM" id="Phobius"/>
    </source>
</evidence>
<keyword evidence="13" id="KW-1185">Reference proteome</keyword>
<evidence type="ECO:0000256" key="1">
    <source>
        <dbReference type="ARBA" id="ARBA00004651"/>
    </source>
</evidence>
<dbReference type="Proteomes" id="UP000480929">
    <property type="component" value="Unassembled WGS sequence"/>
</dbReference>
<organism evidence="10 12">
    <name type="scientific">Holdemania massiliensis</name>
    <dbReference type="NCBI Taxonomy" id="1468449"/>
    <lineage>
        <taxon>Bacteria</taxon>
        <taxon>Bacillati</taxon>
        <taxon>Bacillota</taxon>
        <taxon>Erysipelotrichia</taxon>
        <taxon>Erysipelotrichales</taxon>
        <taxon>Erysipelotrichaceae</taxon>
        <taxon>Holdemania</taxon>
    </lineage>
</organism>
<comment type="caution">
    <text evidence="10">The sequence shown here is derived from an EMBL/GenBank/DDBJ whole genome shotgun (WGS) entry which is preliminary data.</text>
</comment>
<evidence type="ECO:0000313" key="11">
    <source>
        <dbReference type="EMBL" id="MSC35096.1"/>
    </source>
</evidence>
<dbReference type="GO" id="GO:0009401">
    <property type="term" value="P:phosphoenolpyruvate-dependent sugar phosphotransferase system"/>
    <property type="evidence" value="ECO:0007669"/>
    <property type="project" value="UniProtKB-KW"/>
</dbReference>
<dbReference type="RefSeq" id="WP_154240630.1">
    <property type="nucleotide sequence ID" value="NZ_CALJPI010000267.1"/>
</dbReference>
<evidence type="ECO:0000256" key="7">
    <source>
        <dbReference type="ARBA" id="ARBA00022989"/>
    </source>
</evidence>
<dbReference type="OrthoDB" id="9815089at2"/>
<evidence type="ECO:0000313" key="13">
    <source>
        <dbReference type="Proteomes" id="UP000480929"/>
    </source>
</evidence>
<keyword evidence="2" id="KW-0813">Transport</keyword>
<dbReference type="PROSITE" id="PS51106">
    <property type="entry name" value="PTS_EIIC_TYPE_4"/>
    <property type="match status" value="1"/>
</dbReference>
<reference evidence="12 13" key="1">
    <citation type="journal article" date="2019" name="Nat. Med.">
        <title>A library of human gut bacterial isolates paired with longitudinal multiomics data enables mechanistic microbiome research.</title>
        <authorList>
            <person name="Poyet M."/>
            <person name="Groussin M."/>
            <person name="Gibbons S.M."/>
            <person name="Avila-Pacheco J."/>
            <person name="Jiang X."/>
            <person name="Kearney S.M."/>
            <person name="Perrotta A.R."/>
            <person name="Berdy B."/>
            <person name="Zhao S."/>
            <person name="Lieberman T.D."/>
            <person name="Swanson P.K."/>
            <person name="Smith M."/>
            <person name="Roesemann S."/>
            <person name="Alexander J.E."/>
            <person name="Rich S.A."/>
            <person name="Livny J."/>
            <person name="Vlamakis H."/>
            <person name="Clish C."/>
            <person name="Bullock K."/>
            <person name="Deik A."/>
            <person name="Scott J."/>
            <person name="Pierce K.A."/>
            <person name="Xavier R.J."/>
            <person name="Alm E.J."/>
        </authorList>
    </citation>
    <scope>NUCLEOTIDE SEQUENCE [LARGE SCALE GENOMIC DNA]</scope>
    <source>
        <strain evidence="10 12">BIOML-A4</strain>
        <strain evidence="11 13">BIOML-A5</strain>
    </source>
</reference>
<evidence type="ECO:0000256" key="5">
    <source>
        <dbReference type="ARBA" id="ARBA00022683"/>
    </source>
</evidence>
<keyword evidence="7 9" id="KW-1133">Transmembrane helix</keyword>
<dbReference type="Pfam" id="PF03609">
    <property type="entry name" value="EII-Sor"/>
    <property type="match status" value="1"/>
</dbReference>
<proteinExistence type="predicted"/>
<gene>
    <name evidence="11" type="ORF">GKD88_18435</name>
    <name evidence="10" type="ORF">GKE08_18525</name>
</gene>
<evidence type="ECO:0000313" key="12">
    <source>
        <dbReference type="Proteomes" id="UP000433575"/>
    </source>
</evidence>